<protein>
    <recommendedName>
        <fullName evidence="3">CBS domain-containing protein</fullName>
    </recommendedName>
</protein>
<evidence type="ECO:0000259" key="3">
    <source>
        <dbReference type="PROSITE" id="PS51371"/>
    </source>
</evidence>
<dbReference type="Pfam" id="PF00571">
    <property type="entry name" value="CBS"/>
    <property type="match status" value="2"/>
</dbReference>
<dbReference type="InterPro" id="IPR046342">
    <property type="entry name" value="CBS_dom_sf"/>
</dbReference>
<dbReference type="AlphaFoldDB" id="A0A238D067"/>
<name>A0A238D067_THIDL</name>
<evidence type="ECO:0000313" key="5">
    <source>
        <dbReference type="EMBL" id="SBP86610.1"/>
    </source>
</evidence>
<dbReference type="EMBL" id="FLMQ01000033">
    <property type="protein sequence ID" value="SBP86378.1"/>
    <property type="molecule type" value="Genomic_DNA"/>
</dbReference>
<dbReference type="Proteomes" id="UP000214566">
    <property type="component" value="Unassembled WGS sequence"/>
</dbReference>
<dbReference type="EMBL" id="FLMQ01000034">
    <property type="protein sequence ID" value="SBP86610.1"/>
    <property type="molecule type" value="Genomic_DNA"/>
</dbReference>
<evidence type="ECO:0000256" key="1">
    <source>
        <dbReference type="ARBA" id="ARBA00023122"/>
    </source>
</evidence>
<feature type="domain" description="CBS" evidence="3">
    <location>
        <begin position="26"/>
        <end position="82"/>
    </location>
</feature>
<dbReference type="PROSITE" id="PS51371">
    <property type="entry name" value="CBS"/>
    <property type="match status" value="2"/>
</dbReference>
<keyword evidence="1 2" id="KW-0129">CBS domain</keyword>
<dbReference type="SUPFAM" id="SSF54631">
    <property type="entry name" value="CBS-domain pair"/>
    <property type="match status" value="1"/>
</dbReference>
<dbReference type="Gene3D" id="3.10.580.10">
    <property type="entry name" value="CBS-domain"/>
    <property type="match status" value="1"/>
</dbReference>
<proteinExistence type="predicted"/>
<evidence type="ECO:0000313" key="4">
    <source>
        <dbReference type="EMBL" id="SBP86378.1"/>
    </source>
</evidence>
<organism evidence="5 7">
    <name type="scientific">Thiomonas delicata</name>
    <name type="common">Thiomonas cuprina</name>
    <dbReference type="NCBI Taxonomy" id="364030"/>
    <lineage>
        <taxon>Bacteria</taxon>
        <taxon>Pseudomonadati</taxon>
        <taxon>Pseudomonadota</taxon>
        <taxon>Betaproteobacteria</taxon>
        <taxon>Burkholderiales</taxon>
        <taxon>Thiomonas</taxon>
    </lineage>
</organism>
<dbReference type="PANTHER" id="PTHR43080:SF29">
    <property type="entry name" value="OS02G0818000 PROTEIN"/>
    <property type="match status" value="1"/>
</dbReference>
<feature type="domain" description="CBS" evidence="3">
    <location>
        <begin position="116"/>
        <end position="172"/>
    </location>
</feature>
<reference evidence="5 7" key="1">
    <citation type="submission" date="2016-06" db="EMBL/GenBank/DDBJ databases">
        <authorList>
            <person name="Kjaerup R.B."/>
            <person name="Dalgaard T.S."/>
            <person name="Juul-Madsen H.R."/>
        </authorList>
    </citation>
    <scope>NUCLEOTIDE SEQUENCE [LARGE SCALE GENOMIC DNA]</scope>
    <source>
        <strain evidence="5 7">DSM 16361</strain>
    </source>
</reference>
<evidence type="ECO:0000313" key="7">
    <source>
        <dbReference type="Proteomes" id="UP000214566"/>
    </source>
</evidence>
<sequence length="179" mass="20268">MLTSRSPPIDPQILRKEHSMKVRDLMTPNPIRIAPETPVAEIARILIEHRINGVPVTDAEGHLLGLVTEGDLVHRAADERLEPRESVWKENFYRSVFRRRTPEPDKAEGRTAAQVMTREVLTVAPEDHVTVAARLLVDHSIKSLPVIEHERLVGMISRFDLVKRLANSGPDAFNPMRKN</sequence>
<gene>
    <name evidence="4" type="ORF">THIARS_390002</name>
    <name evidence="5" type="ORF">THIARS_40239</name>
    <name evidence="6" type="ORF">THIARS_70716</name>
</gene>
<dbReference type="InterPro" id="IPR051257">
    <property type="entry name" value="Diverse_CBS-Domain"/>
</dbReference>
<dbReference type="PANTHER" id="PTHR43080">
    <property type="entry name" value="CBS DOMAIN-CONTAINING PROTEIN CBSX3, MITOCHONDRIAL"/>
    <property type="match status" value="1"/>
</dbReference>
<dbReference type="CDD" id="cd04586">
    <property type="entry name" value="CBS_pair_BON_assoc"/>
    <property type="match status" value="1"/>
</dbReference>
<accession>A0A238D067</accession>
<evidence type="ECO:0000313" key="6">
    <source>
        <dbReference type="EMBL" id="SBP89096.1"/>
    </source>
</evidence>
<evidence type="ECO:0000256" key="2">
    <source>
        <dbReference type="PROSITE-ProRule" id="PRU00703"/>
    </source>
</evidence>
<keyword evidence="7" id="KW-1185">Reference proteome</keyword>
<dbReference type="EMBL" id="FLMQ01000056">
    <property type="protein sequence ID" value="SBP89096.1"/>
    <property type="molecule type" value="Genomic_DNA"/>
</dbReference>
<dbReference type="InterPro" id="IPR000644">
    <property type="entry name" value="CBS_dom"/>
</dbReference>
<dbReference type="SMART" id="SM00116">
    <property type="entry name" value="CBS"/>
    <property type="match status" value="2"/>
</dbReference>